<evidence type="ECO:0000313" key="3">
    <source>
        <dbReference type="Proteomes" id="UP000838748"/>
    </source>
</evidence>
<dbReference type="EMBL" id="CAKLDM010000002">
    <property type="protein sequence ID" value="CAH0539414.1"/>
    <property type="molecule type" value="Genomic_DNA"/>
</dbReference>
<dbReference type="Pfam" id="PF01243">
    <property type="entry name" value="PNPOx_N"/>
    <property type="match status" value="1"/>
</dbReference>
<accession>A0ABN8E487</accession>
<reference evidence="2" key="1">
    <citation type="submission" date="2021-11" db="EMBL/GenBank/DDBJ databases">
        <authorList>
            <person name="Rodrigo-Torres L."/>
            <person name="Arahal R. D."/>
            <person name="Lucena T."/>
        </authorList>
    </citation>
    <scope>NUCLEOTIDE SEQUENCE</scope>
    <source>
        <strain evidence="2">CECT 7928</strain>
    </source>
</reference>
<feature type="domain" description="Pyridoxamine 5'-phosphate oxidase N-terminal" evidence="1">
    <location>
        <begin position="41"/>
        <end position="142"/>
    </location>
</feature>
<protein>
    <recommendedName>
        <fullName evidence="1">Pyridoxamine 5'-phosphate oxidase N-terminal domain-containing protein</fullName>
    </recommendedName>
</protein>
<dbReference type="Proteomes" id="UP000838748">
    <property type="component" value="Unassembled WGS sequence"/>
</dbReference>
<dbReference type="PANTHER" id="PTHR42815">
    <property type="entry name" value="FAD-BINDING, PUTATIVE (AFU_ORTHOLOGUE AFUA_6G07600)-RELATED"/>
    <property type="match status" value="1"/>
</dbReference>
<dbReference type="InterPro" id="IPR012349">
    <property type="entry name" value="Split_barrel_FMN-bd"/>
</dbReference>
<dbReference type="Gene3D" id="2.30.110.10">
    <property type="entry name" value="Electron Transport, Fmn-binding Protein, Chain A"/>
    <property type="match status" value="1"/>
</dbReference>
<dbReference type="InterPro" id="IPR011576">
    <property type="entry name" value="Pyridox_Oxase_N"/>
</dbReference>
<organism evidence="2 3">
    <name type="scientific">Vibrio marisflavi CECT 7928</name>
    <dbReference type="NCBI Taxonomy" id="634439"/>
    <lineage>
        <taxon>Bacteria</taxon>
        <taxon>Pseudomonadati</taxon>
        <taxon>Pseudomonadota</taxon>
        <taxon>Gammaproteobacteria</taxon>
        <taxon>Vibrionales</taxon>
        <taxon>Vibrionaceae</taxon>
        <taxon>Vibrio</taxon>
    </lineage>
</organism>
<keyword evidence="3" id="KW-1185">Reference proteome</keyword>
<sequence>MWNITMNKFSDFEGVVESFDQIRQQLGEVAPAVKNKVLSQLDEVCESFIQLSPFVVIGTSGSQGQSLSPKGDPAGFVKILSPNYIAIPDRPGNRRADTFENLLENPKIGLMFVVPGKAETLRISGEARIVTDKKVTQSMEVRGHVPEFAIVVHIESAFIHCPKCMQRSKLWKPDFWQDSSHLDSIGEAMIKHAKLDISPEVLDAIAEKEGLKKLY</sequence>
<comment type="caution">
    <text evidence="2">The sequence shown here is derived from an EMBL/GenBank/DDBJ whole genome shotgun (WGS) entry which is preliminary data.</text>
</comment>
<name>A0ABN8E487_9VIBR</name>
<dbReference type="InterPro" id="IPR024029">
    <property type="entry name" value="Pyridox_Oxase_FMN-dep"/>
</dbReference>
<evidence type="ECO:0000313" key="2">
    <source>
        <dbReference type="EMBL" id="CAH0539414.1"/>
    </source>
</evidence>
<proteinExistence type="predicted"/>
<dbReference type="SUPFAM" id="SSF50475">
    <property type="entry name" value="FMN-binding split barrel"/>
    <property type="match status" value="1"/>
</dbReference>
<gene>
    <name evidence="2" type="ORF">VMF7928_02132</name>
</gene>
<evidence type="ECO:0000259" key="1">
    <source>
        <dbReference type="Pfam" id="PF01243"/>
    </source>
</evidence>
<dbReference type="PANTHER" id="PTHR42815:SF2">
    <property type="entry name" value="FAD-BINDING, PUTATIVE (AFU_ORTHOLOGUE AFUA_6G07600)-RELATED"/>
    <property type="match status" value="1"/>
</dbReference>
<dbReference type="NCBIfam" id="TIGR04025">
    <property type="entry name" value="PPOX_FMN_DR2398"/>
    <property type="match status" value="1"/>
</dbReference>